<sequence>MYPCRATRLRNASSVYHCQFQFHQDDLKNSRHFQQLPLRSQPITSASAPFHPLEAKPPSSQPTYSEQSALNNKTSSLNISYLLFKSFSNNGNLKFTAHQLHPFSSNPSTFVSGIAMIRKRSASRCSHILRASTTDSGTPSLGPTPGNPPRSYSVSPDEDGETGKELIIPLHSPITLFNTSISL</sequence>
<accession>A0AA39U535</accession>
<protein>
    <submittedName>
        <fullName evidence="2">Uncharacterized protein</fullName>
    </submittedName>
</protein>
<dbReference type="Proteomes" id="UP001175000">
    <property type="component" value="Unassembled WGS sequence"/>
</dbReference>
<dbReference type="EMBL" id="JAULSU010000007">
    <property type="protein sequence ID" value="KAK0611234.1"/>
    <property type="molecule type" value="Genomic_DNA"/>
</dbReference>
<proteinExistence type="predicted"/>
<gene>
    <name evidence="2" type="ORF">B0T14DRAFT_594302</name>
</gene>
<feature type="compositionally biased region" description="Polar residues" evidence="1">
    <location>
        <begin position="131"/>
        <end position="141"/>
    </location>
</feature>
<keyword evidence="3" id="KW-1185">Reference proteome</keyword>
<organism evidence="2 3">
    <name type="scientific">Immersiella caudata</name>
    <dbReference type="NCBI Taxonomy" id="314043"/>
    <lineage>
        <taxon>Eukaryota</taxon>
        <taxon>Fungi</taxon>
        <taxon>Dikarya</taxon>
        <taxon>Ascomycota</taxon>
        <taxon>Pezizomycotina</taxon>
        <taxon>Sordariomycetes</taxon>
        <taxon>Sordariomycetidae</taxon>
        <taxon>Sordariales</taxon>
        <taxon>Lasiosphaeriaceae</taxon>
        <taxon>Immersiella</taxon>
    </lineage>
</organism>
<feature type="region of interest" description="Disordered" evidence="1">
    <location>
        <begin position="44"/>
        <end position="69"/>
    </location>
</feature>
<comment type="caution">
    <text evidence="2">The sequence shown here is derived from an EMBL/GenBank/DDBJ whole genome shotgun (WGS) entry which is preliminary data.</text>
</comment>
<name>A0AA39U535_9PEZI</name>
<feature type="region of interest" description="Disordered" evidence="1">
    <location>
        <begin position="131"/>
        <end position="163"/>
    </location>
</feature>
<dbReference type="AlphaFoldDB" id="A0AA39U535"/>
<evidence type="ECO:0000313" key="2">
    <source>
        <dbReference type="EMBL" id="KAK0611234.1"/>
    </source>
</evidence>
<evidence type="ECO:0000256" key="1">
    <source>
        <dbReference type="SAM" id="MobiDB-lite"/>
    </source>
</evidence>
<reference evidence="2" key="1">
    <citation type="submission" date="2023-06" db="EMBL/GenBank/DDBJ databases">
        <title>Genome-scale phylogeny and comparative genomics of the fungal order Sordariales.</title>
        <authorList>
            <consortium name="Lawrence Berkeley National Laboratory"/>
            <person name="Hensen N."/>
            <person name="Bonometti L."/>
            <person name="Westerberg I."/>
            <person name="Brannstrom I.O."/>
            <person name="Guillou S."/>
            <person name="Cros-Aarteil S."/>
            <person name="Calhoun S."/>
            <person name="Haridas S."/>
            <person name="Kuo A."/>
            <person name="Mondo S."/>
            <person name="Pangilinan J."/>
            <person name="Riley R."/>
            <person name="Labutti K."/>
            <person name="Andreopoulos B."/>
            <person name="Lipzen A."/>
            <person name="Chen C."/>
            <person name="Yanf M."/>
            <person name="Daum C."/>
            <person name="Ng V."/>
            <person name="Clum A."/>
            <person name="Steindorff A."/>
            <person name="Ohm R."/>
            <person name="Martin F."/>
            <person name="Silar P."/>
            <person name="Natvig D."/>
            <person name="Lalanne C."/>
            <person name="Gautier V."/>
            <person name="Ament-Velasquez S.L."/>
            <person name="Kruys A."/>
            <person name="Hutchinson M.I."/>
            <person name="Powell A.J."/>
            <person name="Barry K."/>
            <person name="Miller A.N."/>
            <person name="Grigoriev I.V."/>
            <person name="Debuchy R."/>
            <person name="Gladieux P."/>
            <person name="Thoren M.H."/>
            <person name="Johannesson H."/>
        </authorList>
    </citation>
    <scope>NUCLEOTIDE SEQUENCE</scope>
    <source>
        <strain evidence="2">CBS 606.72</strain>
    </source>
</reference>
<evidence type="ECO:0000313" key="3">
    <source>
        <dbReference type="Proteomes" id="UP001175000"/>
    </source>
</evidence>